<dbReference type="InterPro" id="IPR018254">
    <property type="entry name" value="Ribosomal_uL29_CS"/>
</dbReference>
<evidence type="ECO:0000256" key="5">
    <source>
        <dbReference type="ARBA" id="ARBA00035476"/>
    </source>
</evidence>
<dbReference type="InterPro" id="IPR001854">
    <property type="entry name" value="Ribosomal_uL29"/>
</dbReference>
<dbReference type="FunFam" id="1.10.287.310:FF:000001">
    <property type="entry name" value="50S ribosomal protein L29"/>
    <property type="match status" value="1"/>
</dbReference>
<dbReference type="EMBL" id="UOGE01000027">
    <property type="protein sequence ID" value="VAX17804.1"/>
    <property type="molecule type" value="Genomic_DNA"/>
</dbReference>
<dbReference type="GO" id="GO:0005840">
    <property type="term" value="C:ribosome"/>
    <property type="evidence" value="ECO:0007669"/>
    <property type="project" value="UniProtKB-KW"/>
</dbReference>
<dbReference type="GO" id="GO:0003735">
    <property type="term" value="F:structural constituent of ribosome"/>
    <property type="evidence" value="ECO:0007669"/>
    <property type="project" value="InterPro"/>
</dbReference>
<feature type="coiled-coil region" evidence="6">
    <location>
        <begin position="4"/>
        <end position="31"/>
    </location>
</feature>
<dbReference type="Pfam" id="PF00831">
    <property type="entry name" value="Ribosomal_L29"/>
    <property type="match status" value="1"/>
</dbReference>
<gene>
    <name evidence="7" type="ORF">MNBD_NITROSPINAE02-542</name>
</gene>
<evidence type="ECO:0000256" key="1">
    <source>
        <dbReference type="ARBA" id="ARBA00009254"/>
    </source>
</evidence>
<dbReference type="Gene3D" id="1.10.287.310">
    <property type="match status" value="1"/>
</dbReference>
<dbReference type="PROSITE" id="PS00579">
    <property type="entry name" value="RIBOSOMAL_L29"/>
    <property type="match status" value="1"/>
</dbReference>
<keyword evidence="6" id="KW-0175">Coiled coil</keyword>
<keyword evidence="2 7" id="KW-0689">Ribosomal protein</keyword>
<organism evidence="7">
    <name type="scientific">hydrothermal vent metagenome</name>
    <dbReference type="NCBI Taxonomy" id="652676"/>
    <lineage>
        <taxon>unclassified sequences</taxon>
        <taxon>metagenomes</taxon>
        <taxon>ecological metagenomes</taxon>
    </lineage>
</organism>
<dbReference type="AlphaFoldDB" id="A0A3B1C1C6"/>
<dbReference type="CDD" id="cd00427">
    <property type="entry name" value="Ribosomal_L29_HIP"/>
    <property type="match status" value="1"/>
</dbReference>
<dbReference type="SUPFAM" id="SSF46561">
    <property type="entry name" value="Ribosomal protein L29 (L29p)"/>
    <property type="match status" value="1"/>
</dbReference>
<keyword evidence="3" id="KW-0687">Ribonucleoprotein</keyword>
<proteinExistence type="inferred from homology"/>
<dbReference type="GO" id="GO:1990904">
    <property type="term" value="C:ribonucleoprotein complex"/>
    <property type="evidence" value="ECO:0007669"/>
    <property type="project" value="UniProtKB-KW"/>
</dbReference>
<dbReference type="InterPro" id="IPR036049">
    <property type="entry name" value="Ribosomal_uL29_sf"/>
</dbReference>
<evidence type="ECO:0000256" key="3">
    <source>
        <dbReference type="ARBA" id="ARBA00023274"/>
    </source>
</evidence>
<reference evidence="7" key="1">
    <citation type="submission" date="2018-06" db="EMBL/GenBank/DDBJ databases">
        <authorList>
            <person name="Zhirakovskaya E."/>
        </authorList>
    </citation>
    <scope>NUCLEOTIDE SEQUENCE</scope>
</reference>
<comment type="similarity">
    <text evidence="1">Belongs to the universal ribosomal protein uL29 family.</text>
</comment>
<name>A0A3B1C1C6_9ZZZZ</name>
<evidence type="ECO:0000313" key="7">
    <source>
        <dbReference type="EMBL" id="VAX17804.1"/>
    </source>
</evidence>
<protein>
    <recommendedName>
        <fullName evidence="4">Large ribosomal subunit protein uL29</fullName>
    </recommendedName>
    <alternativeName>
        <fullName evidence="5">50S ribosomal protein L29</fullName>
    </alternativeName>
</protein>
<evidence type="ECO:0000256" key="6">
    <source>
        <dbReference type="SAM" id="Coils"/>
    </source>
</evidence>
<evidence type="ECO:0000256" key="4">
    <source>
        <dbReference type="ARBA" id="ARBA00035204"/>
    </source>
</evidence>
<accession>A0A3B1C1C6</accession>
<dbReference type="HAMAP" id="MF_00374">
    <property type="entry name" value="Ribosomal_uL29"/>
    <property type="match status" value="1"/>
</dbReference>
<dbReference type="GO" id="GO:0006412">
    <property type="term" value="P:translation"/>
    <property type="evidence" value="ECO:0007669"/>
    <property type="project" value="InterPro"/>
</dbReference>
<sequence length="71" mass="8293">MKFSEIKELSVEELENRLDESKGNHMKLRFQHATAQLDNTAKIRDARRSVAKIETLINQRRLEEAKAKAEK</sequence>
<dbReference type="NCBIfam" id="TIGR00012">
    <property type="entry name" value="L29"/>
    <property type="match status" value="1"/>
</dbReference>
<evidence type="ECO:0000256" key="2">
    <source>
        <dbReference type="ARBA" id="ARBA00022980"/>
    </source>
</evidence>